<evidence type="ECO:0000313" key="3">
    <source>
        <dbReference type="EMBL" id="SFP10601.1"/>
    </source>
</evidence>
<dbReference type="InterPro" id="IPR002104">
    <property type="entry name" value="Integrase_catalytic"/>
</dbReference>
<feature type="domain" description="Tyr recombinase" evidence="2">
    <location>
        <begin position="3"/>
        <end position="176"/>
    </location>
</feature>
<dbReference type="InterPro" id="IPR013762">
    <property type="entry name" value="Integrase-like_cat_sf"/>
</dbReference>
<dbReference type="Gene3D" id="1.10.443.10">
    <property type="entry name" value="Intergrase catalytic core"/>
    <property type="match status" value="1"/>
</dbReference>
<sequence>MNYVQPIRDPAKIEMMKEYLKEKNERDYVLFVLGINTGLRISDILNLQVKHIQGHYIRIMEQKTRKQKRIRITPELFPYLKEYMRNMQHDDYLFQSRKGRNKPIQRSAAYRVLREAADYAGQGEVGTHTLRKTFGYHFYKQKKDVAMLQELFNHSYPSTTLKYIGVNQDAMDNAMSSFKIPTGL</sequence>
<dbReference type="GO" id="GO:0015074">
    <property type="term" value="P:DNA integration"/>
    <property type="evidence" value="ECO:0007669"/>
    <property type="project" value="InterPro"/>
</dbReference>
<dbReference type="GO" id="GO:0006310">
    <property type="term" value="P:DNA recombination"/>
    <property type="evidence" value="ECO:0007669"/>
    <property type="project" value="UniProtKB-KW"/>
</dbReference>
<dbReference type="EMBL" id="FOXD01000002">
    <property type="protein sequence ID" value="SFP10601.1"/>
    <property type="molecule type" value="Genomic_DNA"/>
</dbReference>
<dbReference type="Pfam" id="PF00589">
    <property type="entry name" value="Phage_integrase"/>
    <property type="match status" value="1"/>
</dbReference>
<dbReference type="CDD" id="cd01192">
    <property type="entry name" value="INT_C_like_3"/>
    <property type="match status" value="1"/>
</dbReference>
<organism evidence="3 4">
    <name type="scientific">Salibacterium halotolerans</name>
    <dbReference type="NCBI Taxonomy" id="1884432"/>
    <lineage>
        <taxon>Bacteria</taxon>
        <taxon>Bacillati</taxon>
        <taxon>Bacillota</taxon>
        <taxon>Bacilli</taxon>
        <taxon>Bacillales</taxon>
        <taxon>Bacillaceae</taxon>
    </lineage>
</organism>
<dbReference type="PANTHER" id="PTHR30349">
    <property type="entry name" value="PHAGE INTEGRASE-RELATED"/>
    <property type="match status" value="1"/>
</dbReference>
<evidence type="ECO:0000313" key="4">
    <source>
        <dbReference type="Proteomes" id="UP000198892"/>
    </source>
</evidence>
<dbReference type="Proteomes" id="UP000198892">
    <property type="component" value="Unassembled WGS sequence"/>
</dbReference>
<name>A0A1I5MNT5_9BACI</name>
<dbReference type="RefSeq" id="WP_093335109.1">
    <property type="nucleotide sequence ID" value="NZ_FOXD01000002.1"/>
</dbReference>
<evidence type="ECO:0000256" key="1">
    <source>
        <dbReference type="ARBA" id="ARBA00023172"/>
    </source>
</evidence>
<accession>A0A1I5MNT5</accession>
<evidence type="ECO:0000259" key="2">
    <source>
        <dbReference type="PROSITE" id="PS51898"/>
    </source>
</evidence>
<dbReference type="InterPro" id="IPR011010">
    <property type="entry name" value="DNA_brk_join_enz"/>
</dbReference>
<dbReference type="AlphaFoldDB" id="A0A1I5MNT5"/>
<dbReference type="GO" id="GO:0003677">
    <property type="term" value="F:DNA binding"/>
    <property type="evidence" value="ECO:0007669"/>
    <property type="project" value="InterPro"/>
</dbReference>
<dbReference type="OrthoDB" id="9788852at2"/>
<gene>
    <name evidence="3" type="ORF">SAMN05518683_102279</name>
</gene>
<keyword evidence="1" id="KW-0233">DNA recombination</keyword>
<keyword evidence="4" id="KW-1185">Reference proteome</keyword>
<dbReference type="InterPro" id="IPR050090">
    <property type="entry name" value="Tyrosine_recombinase_XerCD"/>
</dbReference>
<dbReference type="STRING" id="1884432.SAMN05518683_102279"/>
<proteinExistence type="predicted"/>
<protein>
    <submittedName>
        <fullName evidence="3">Phage integrase family protein</fullName>
    </submittedName>
</protein>
<dbReference type="PANTHER" id="PTHR30349:SF82">
    <property type="entry name" value="INTEGRASE_RECOMBINASE YOEC-RELATED"/>
    <property type="match status" value="1"/>
</dbReference>
<reference evidence="4" key="1">
    <citation type="submission" date="2016-10" db="EMBL/GenBank/DDBJ databases">
        <authorList>
            <person name="Varghese N."/>
            <person name="Submissions S."/>
        </authorList>
    </citation>
    <scope>NUCLEOTIDE SEQUENCE [LARGE SCALE GENOMIC DNA]</scope>
    <source>
        <strain evidence="4">S7</strain>
    </source>
</reference>
<dbReference type="SUPFAM" id="SSF56349">
    <property type="entry name" value="DNA breaking-rejoining enzymes"/>
    <property type="match status" value="1"/>
</dbReference>
<dbReference type="PROSITE" id="PS51898">
    <property type="entry name" value="TYR_RECOMBINASE"/>
    <property type="match status" value="1"/>
</dbReference>